<dbReference type="InterPro" id="IPR054722">
    <property type="entry name" value="PolX-like_BBD"/>
</dbReference>
<keyword evidence="4" id="KW-1185">Reference proteome</keyword>
<protein>
    <recommendedName>
        <fullName evidence="2">Retrovirus-related Pol polyprotein from transposon TNT 1-94-like beta-barrel domain-containing protein</fullName>
    </recommendedName>
</protein>
<dbReference type="Pfam" id="PF22936">
    <property type="entry name" value="Pol_BBD"/>
    <property type="match status" value="1"/>
</dbReference>
<evidence type="ECO:0000313" key="3">
    <source>
        <dbReference type="EMBL" id="PTB71774.1"/>
    </source>
</evidence>
<feature type="domain" description="Retrovirus-related Pol polyprotein from transposon TNT 1-94-like beta-barrel" evidence="2">
    <location>
        <begin position="17"/>
        <end position="96"/>
    </location>
</feature>
<feature type="compositionally biased region" description="Acidic residues" evidence="1">
    <location>
        <begin position="263"/>
        <end position="287"/>
    </location>
</feature>
<organism evidence="3 4">
    <name type="scientific">Trichoderma longibrachiatum ATCC 18648</name>
    <dbReference type="NCBI Taxonomy" id="983965"/>
    <lineage>
        <taxon>Eukaryota</taxon>
        <taxon>Fungi</taxon>
        <taxon>Dikarya</taxon>
        <taxon>Ascomycota</taxon>
        <taxon>Pezizomycotina</taxon>
        <taxon>Sordariomycetes</taxon>
        <taxon>Hypocreomycetidae</taxon>
        <taxon>Hypocreales</taxon>
        <taxon>Hypocreaceae</taxon>
        <taxon>Trichoderma</taxon>
    </lineage>
</organism>
<sequence>MTTVNWQDLEEGLSPDWVFSNCSNVHTCNDKKWFTEFTPFSSFVKPATFGDYEVPVEGIGAVNLPVKRGPNVRGPQAHHIIRLTNVLYVPSSVCNTVGMPIFHSGVAATYSVHGGSNSKGSLEDRNGSPVAYFSPNARLLSLRLSGPPIGPRLAPSKFDSNALYSVSLTWPPEERGRWEARVRQSEIDDEKDQWIGDQPYTAAEKAFLKKYYGNEFKFLTLYGLSIYDEEDRAEGRAIARSLMRADAGYDDDDEVDGRHQENKDEDEGEEDEVEDEGEEDEEEDENDFERHLADHHFDARQLDWIEENYRDSATFMYSFGLKFYDDDDCQEAKAILRSFMSD</sequence>
<gene>
    <name evidence="3" type="ORF">M440DRAFT_1442477</name>
</gene>
<name>A0A2T4BR54_TRILO</name>
<evidence type="ECO:0000313" key="4">
    <source>
        <dbReference type="Proteomes" id="UP000240760"/>
    </source>
</evidence>
<reference evidence="3 4" key="1">
    <citation type="submission" date="2016-07" db="EMBL/GenBank/DDBJ databases">
        <title>Multiple horizontal gene transfer events from other fungi enriched the ability of initially mycotrophic Trichoderma (Ascomycota) to feed on dead plant biomass.</title>
        <authorList>
            <consortium name="DOE Joint Genome Institute"/>
            <person name="Aerts A."/>
            <person name="Atanasova L."/>
            <person name="Chenthamara K."/>
            <person name="Zhang J."/>
            <person name="Grujic M."/>
            <person name="Henrissat B."/>
            <person name="Kuo A."/>
            <person name="Salamov A."/>
            <person name="Lipzen A."/>
            <person name="Labutti K."/>
            <person name="Barry K."/>
            <person name="Miao Y."/>
            <person name="Rahimi M.J."/>
            <person name="Shen Q."/>
            <person name="Grigoriev I.V."/>
            <person name="Kubicek C.P."/>
            <person name="Druzhinina I.S."/>
        </authorList>
    </citation>
    <scope>NUCLEOTIDE SEQUENCE [LARGE SCALE GENOMIC DNA]</scope>
    <source>
        <strain evidence="3 4">ATCC 18648</strain>
    </source>
</reference>
<dbReference type="Proteomes" id="UP000240760">
    <property type="component" value="Unassembled WGS sequence"/>
</dbReference>
<dbReference type="OrthoDB" id="4232400at2759"/>
<dbReference type="PANTHER" id="PTHR40628">
    <property type="entry name" value="CHROMO DOMAIN-CONTAINING PROTEIN"/>
    <property type="match status" value="1"/>
</dbReference>
<evidence type="ECO:0000259" key="2">
    <source>
        <dbReference type="Pfam" id="PF22936"/>
    </source>
</evidence>
<dbReference type="AlphaFoldDB" id="A0A2T4BR54"/>
<accession>A0A2T4BR54</accession>
<dbReference type="PANTHER" id="PTHR40628:SF1">
    <property type="entry name" value="CHROMO DOMAIN-CONTAINING PROTEIN"/>
    <property type="match status" value="1"/>
</dbReference>
<evidence type="ECO:0000256" key="1">
    <source>
        <dbReference type="SAM" id="MobiDB-lite"/>
    </source>
</evidence>
<dbReference type="EMBL" id="KZ679146">
    <property type="protein sequence ID" value="PTB71774.1"/>
    <property type="molecule type" value="Genomic_DNA"/>
</dbReference>
<feature type="region of interest" description="Disordered" evidence="1">
    <location>
        <begin position="248"/>
        <end position="288"/>
    </location>
</feature>
<proteinExistence type="predicted"/>